<proteinExistence type="predicted"/>
<feature type="coiled-coil region" evidence="1">
    <location>
        <begin position="148"/>
        <end position="179"/>
    </location>
</feature>
<dbReference type="OrthoDB" id="5068804at2759"/>
<sequence>MSDALSVASSLITLATFAFKASKSLYALVEGFKNAQRTVHELRYKLESLTQVLGTLISAVMDNEAELASLKLPLLQCGKICSEFRDIIHKCVAHSNGQRTSFRDWAKLQYMGGNINDLKTTLAGYKATISIALGGATFHQATVASAVIDQYKTMIEEATSDLQEHLQDIKERLQSLDQHRGPVQRSDTFNLRDIREEKESTEQYLTIYTHVTQVIAHFQKQLPQLPSQDESTSVSFGPGNDDISGQSQNLTNTMLTDFSVRVSSNSAALQARLMELTNQLRQISEQGILSKDLTNLNLIKKERESIIQCLNICSEASELAHRARTNIFEDVTSSDESHQLIVSTIGDLISAKHIITGSKSAQWLGQMSDTSLQQLSRDFRGQVGIGEEPPARAEKNKFNTRYGSGQLLGEDSPRRRTSPSDKC</sequence>
<reference evidence="4" key="1">
    <citation type="submission" date="2016-12" db="EMBL/GenBank/DDBJ databases">
        <title>The genomes of Aspergillus section Nigri reveals drivers in fungal speciation.</title>
        <authorList>
            <consortium name="DOE Joint Genome Institute"/>
            <person name="Vesth T.C."/>
            <person name="Nybo J."/>
            <person name="Theobald S."/>
            <person name="Brandl J."/>
            <person name="Frisvad J.C."/>
            <person name="Nielsen K.F."/>
            <person name="Lyhne E.K."/>
            <person name="Kogle M.E."/>
            <person name="Kuo A."/>
            <person name="Riley R."/>
            <person name="Clum A."/>
            <person name="Nolan M."/>
            <person name="Lipzen A."/>
            <person name="Salamov A."/>
            <person name="Henrissat B."/>
            <person name="Wiebenga A."/>
            <person name="De Vries R.P."/>
            <person name="Grigoriev I.V."/>
            <person name="Mortensen U.H."/>
            <person name="Andersen M.R."/>
            <person name="Baker S.E."/>
        </authorList>
    </citation>
    <scope>NUCLEOTIDE SEQUENCE [LARGE SCALE GENOMIC DNA]</scope>
    <source>
        <strain evidence="4">CBS 115656</strain>
    </source>
</reference>
<accession>A0A318Y3J2</accession>
<evidence type="ECO:0000313" key="4">
    <source>
        <dbReference type="EMBL" id="PYH28314.1"/>
    </source>
</evidence>
<dbReference type="GeneID" id="37130954"/>
<dbReference type="EMBL" id="KZ821522">
    <property type="protein sequence ID" value="PYH28314.1"/>
    <property type="molecule type" value="Genomic_DNA"/>
</dbReference>
<dbReference type="AlphaFoldDB" id="A0A318Y3J2"/>
<evidence type="ECO:0000259" key="3">
    <source>
        <dbReference type="Pfam" id="PF17111"/>
    </source>
</evidence>
<keyword evidence="1" id="KW-0175">Coiled coil</keyword>
<dbReference type="RefSeq" id="XP_025473792.1">
    <property type="nucleotide sequence ID" value="XM_025628498.1"/>
</dbReference>
<dbReference type="Proteomes" id="UP000247647">
    <property type="component" value="Unassembled WGS sequence"/>
</dbReference>
<feature type="domain" description="Azaphilone pigments biosynthesis cluster protein L N-terminal" evidence="3">
    <location>
        <begin position="3"/>
        <end position="207"/>
    </location>
</feature>
<evidence type="ECO:0000256" key="2">
    <source>
        <dbReference type="SAM" id="MobiDB-lite"/>
    </source>
</evidence>
<evidence type="ECO:0000313" key="5">
    <source>
        <dbReference type="Proteomes" id="UP000247647"/>
    </source>
</evidence>
<evidence type="ECO:0000256" key="1">
    <source>
        <dbReference type="SAM" id="Coils"/>
    </source>
</evidence>
<feature type="region of interest" description="Disordered" evidence="2">
    <location>
        <begin position="383"/>
        <end position="423"/>
    </location>
</feature>
<name>A0A318Y3J2_ASPNB</name>
<gene>
    <name evidence="4" type="ORF">BO87DRAFT_452339</name>
</gene>
<dbReference type="InterPro" id="IPR031348">
    <property type="entry name" value="PigL_N"/>
</dbReference>
<keyword evidence="5" id="KW-1185">Reference proteome</keyword>
<protein>
    <recommendedName>
        <fullName evidence="3">Azaphilone pigments biosynthesis cluster protein L N-terminal domain-containing protein</fullName>
    </recommendedName>
</protein>
<organism evidence="4 5">
    <name type="scientific">Aspergillus neoniger (strain CBS 115656)</name>
    <dbReference type="NCBI Taxonomy" id="1448310"/>
    <lineage>
        <taxon>Eukaryota</taxon>
        <taxon>Fungi</taxon>
        <taxon>Dikarya</taxon>
        <taxon>Ascomycota</taxon>
        <taxon>Pezizomycotina</taxon>
        <taxon>Eurotiomycetes</taxon>
        <taxon>Eurotiomycetidae</taxon>
        <taxon>Eurotiales</taxon>
        <taxon>Aspergillaceae</taxon>
        <taxon>Aspergillus</taxon>
        <taxon>Aspergillus subgen. Circumdati</taxon>
    </lineage>
</organism>
<feature type="compositionally biased region" description="Basic and acidic residues" evidence="2">
    <location>
        <begin position="411"/>
        <end position="423"/>
    </location>
</feature>
<dbReference type="Pfam" id="PF17111">
    <property type="entry name" value="PigL_N"/>
    <property type="match status" value="1"/>
</dbReference>